<evidence type="ECO:0000256" key="5">
    <source>
        <dbReference type="ARBA" id="ARBA00038359"/>
    </source>
</evidence>
<reference evidence="8 9" key="1">
    <citation type="submission" date="2022-03" db="EMBL/GenBank/DDBJ databases">
        <title>Genome data of Colletotrichum spp.</title>
        <authorList>
            <person name="Utami Y.D."/>
            <person name="Hiruma K."/>
        </authorList>
    </citation>
    <scope>NUCLEOTIDE SEQUENCE [LARGE SCALE GENOMIC DNA]</scope>
    <source>
        <strain evidence="8 9">MAFF 239500</strain>
    </source>
</reference>
<keyword evidence="4 6" id="KW-0472">Membrane</keyword>
<evidence type="ECO:0000256" key="6">
    <source>
        <dbReference type="SAM" id="Phobius"/>
    </source>
</evidence>
<dbReference type="InterPro" id="IPR049326">
    <property type="entry name" value="Rhodopsin_dom_fungi"/>
</dbReference>
<sequence>MSFLLQYYRVLCTKFMRKLYIAAMVFIGSWGFSVLVMSFVFCVPLEGFWDHRVPAKCFGQQVLFYVFGACSIVTDIIILLLPLPALFKLQIPRSQKLYLLAIFSLGFL</sequence>
<name>A0AA37L495_9PEZI</name>
<feature type="transmembrane region" description="Helical" evidence="6">
    <location>
        <begin position="62"/>
        <end position="87"/>
    </location>
</feature>
<dbReference type="GO" id="GO:0016020">
    <property type="term" value="C:membrane"/>
    <property type="evidence" value="ECO:0007669"/>
    <property type="project" value="UniProtKB-SubCell"/>
</dbReference>
<comment type="similarity">
    <text evidence="5">Belongs to the SAT4 family.</text>
</comment>
<keyword evidence="2 6" id="KW-0812">Transmembrane</keyword>
<evidence type="ECO:0000256" key="1">
    <source>
        <dbReference type="ARBA" id="ARBA00004141"/>
    </source>
</evidence>
<dbReference type="Proteomes" id="UP001055115">
    <property type="component" value="Unassembled WGS sequence"/>
</dbReference>
<feature type="domain" description="Rhodopsin" evidence="7">
    <location>
        <begin position="1"/>
        <end position="107"/>
    </location>
</feature>
<comment type="caution">
    <text evidence="8">The sequence shown here is derived from an EMBL/GenBank/DDBJ whole genome shotgun (WGS) entry which is preliminary data.</text>
</comment>
<protein>
    <submittedName>
        <fullName evidence="8">Satratoxin biosynthesis SC1 cluster protein 4</fullName>
    </submittedName>
</protein>
<evidence type="ECO:0000313" key="8">
    <source>
        <dbReference type="EMBL" id="GKT41711.1"/>
    </source>
</evidence>
<evidence type="ECO:0000256" key="3">
    <source>
        <dbReference type="ARBA" id="ARBA00022989"/>
    </source>
</evidence>
<dbReference type="InterPro" id="IPR052337">
    <property type="entry name" value="SAT4-like"/>
</dbReference>
<keyword evidence="3 6" id="KW-1133">Transmembrane helix</keyword>
<dbReference type="Pfam" id="PF20684">
    <property type="entry name" value="Fung_rhodopsin"/>
    <property type="match status" value="1"/>
</dbReference>
<dbReference type="GeneID" id="73322694"/>
<evidence type="ECO:0000256" key="4">
    <source>
        <dbReference type="ARBA" id="ARBA00023136"/>
    </source>
</evidence>
<evidence type="ECO:0000256" key="2">
    <source>
        <dbReference type="ARBA" id="ARBA00022692"/>
    </source>
</evidence>
<dbReference type="AlphaFoldDB" id="A0AA37L495"/>
<evidence type="ECO:0000313" key="9">
    <source>
        <dbReference type="Proteomes" id="UP001055115"/>
    </source>
</evidence>
<dbReference type="EMBL" id="BQXU01000003">
    <property type="protein sequence ID" value="GKT41711.1"/>
    <property type="molecule type" value="Genomic_DNA"/>
</dbReference>
<organism evidence="8 9">
    <name type="scientific">Colletotrichum spaethianum</name>
    <dbReference type="NCBI Taxonomy" id="700344"/>
    <lineage>
        <taxon>Eukaryota</taxon>
        <taxon>Fungi</taxon>
        <taxon>Dikarya</taxon>
        <taxon>Ascomycota</taxon>
        <taxon>Pezizomycotina</taxon>
        <taxon>Sordariomycetes</taxon>
        <taxon>Hypocreomycetidae</taxon>
        <taxon>Glomerellales</taxon>
        <taxon>Glomerellaceae</taxon>
        <taxon>Colletotrichum</taxon>
        <taxon>Colletotrichum spaethianum species complex</taxon>
    </lineage>
</organism>
<comment type="subcellular location">
    <subcellularLocation>
        <location evidence="1">Membrane</location>
        <topology evidence="1">Multi-pass membrane protein</topology>
    </subcellularLocation>
</comment>
<dbReference type="PANTHER" id="PTHR33048:SF47">
    <property type="entry name" value="INTEGRAL MEMBRANE PROTEIN-RELATED"/>
    <property type="match status" value="1"/>
</dbReference>
<evidence type="ECO:0000259" key="7">
    <source>
        <dbReference type="Pfam" id="PF20684"/>
    </source>
</evidence>
<keyword evidence="9" id="KW-1185">Reference proteome</keyword>
<accession>A0AA37L495</accession>
<gene>
    <name evidence="8" type="ORF">ColSpa_01892</name>
</gene>
<feature type="transmembrane region" description="Helical" evidence="6">
    <location>
        <begin position="20"/>
        <end position="42"/>
    </location>
</feature>
<proteinExistence type="inferred from homology"/>
<dbReference type="RefSeq" id="XP_049124061.1">
    <property type="nucleotide sequence ID" value="XM_049268104.1"/>
</dbReference>
<dbReference type="PANTHER" id="PTHR33048">
    <property type="entry name" value="PTH11-LIKE INTEGRAL MEMBRANE PROTEIN (AFU_ORTHOLOGUE AFUA_5G11245)"/>
    <property type="match status" value="1"/>
</dbReference>